<comment type="caution">
    <text evidence="4">The sequence shown here is derived from an EMBL/GenBank/DDBJ whole genome shotgun (WGS) entry which is preliminary data.</text>
</comment>
<dbReference type="PANTHER" id="PTHR43818">
    <property type="entry name" value="BCDNA.GH03377"/>
    <property type="match status" value="1"/>
</dbReference>
<organism evidence="4 5">
    <name type="scientific">Ephemerocybe angulata</name>
    <dbReference type="NCBI Taxonomy" id="980116"/>
    <lineage>
        <taxon>Eukaryota</taxon>
        <taxon>Fungi</taxon>
        <taxon>Dikarya</taxon>
        <taxon>Basidiomycota</taxon>
        <taxon>Agaricomycotina</taxon>
        <taxon>Agaricomycetes</taxon>
        <taxon>Agaricomycetidae</taxon>
        <taxon>Agaricales</taxon>
        <taxon>Agaricineae</taxon>
        <taxon>Psathyrellaceae</taxon>
        <taxon>Ephemerocybe</taxon>
    </lineage>
</organism>
<dbReference type="Pfam" id="PF22685">
    <property type="entry name" value="Gal80p_C-like"/>
    <property type="match status" value="1"/>
</dbReference>
<name>A0A8H5BIF6_9AGAR</name>
<dbReference type="PANTHER" id="PTHR43818:SF11">
    <property type="entry name" value="BCDNA.GH03377"/>
    <property type="match status" value="1"/>
</dbReference>
<evidence type="ECO:0008006" key="6">
    <source>
        <dbReference type="Google" id="ProtNLM"/>
    </source>
</evidence>
<evidence type="ECO:0000313" key="5">
    <source>
        <dbReference type="Proteomes" id="UP000541558"/>
    </source>
</evidence>
<dbReference type="InterPro" id="IPR036291">
    <property type="entry name" value="NAD(P)-bd_dom_sf"/>
</dbReference>
<dbReference type="OrthoDB" id="64915at2759"/>
<dbReference type="EMBL" id="JAACJK010000165">
    <property type="protein sequence ID" value="KAF5323880.1"/>
    <property type="molecule type" value="Genomic_DNA"/>
</dbReference>
<feature type="domain" description="Gal80p-like C-terminal" evidence="3">
    <location>
        <begin position="152"/>
        <end position="302"/>
    </location>
</feature>
<keyword evidence="5" id="KW-1185">Reference proteome</keyword>
<feature type="domain" description="Gfo/Idh/MocA-like oxidoreductase N-terminal" evidence="2">
    <location>
        <begin position="8"/>
        <end position="142"/>
    </location>
</feature>
<dbReference type="Pfam" id="PF01408">
    <property type="entry name" value="GFO_IDH_MocA"/>
    <property type="match status" value="1"/>
</dbReference>
<evidence type="ECO:0000256" key="1">
    <source>
        <dbReference type="ARBA" id="ARBA00023002"/>
    </source>
</evidence>
<keyword evidence="1" id="KW-0560">Oxidoreductase</keyword>
<dbReference type="GO" id="GO:0016491">
    <property type="term" value="F:oxidoreductase activity"/>
    <property type="evidence" value="ECO:0007669"/>
    <property type="project" value="UniProtKB-KW"/>
</dbReference>
<reference evidence="4 5" key="1">
    <citation type="journal article" date="2020" name="ISME J.">
        <title>Uncovering the hidden diversity of litter-decomposition mechanisms in mushroom-forming fungi.</title>
        <authorList>
            <person name="Floudas D."/>
            <person name="Bentzer J."/>
            <person name="Ahren D."/>
            <person name="Johansson T."/>
            <person name="Persson P."/>
            <person name="Tunlid A."/>
        </authorList>
    </citation>
    <scope>NUCLEOTIDE SEQUENCE [LARGE SCALE GENOMIC DNA]</scope>
    <source>
        <strain evidence="4 5">CBS 175.51</strain>
    </source>
</reference>
<accession>A0A8H5BIF6</accession>
<protein>
    <recommendedName>
        <fullName evidence="6">Gfo/Idh/MocA-like oxidoreductase N-terminal domain-containing protein</fullName>
    </recommendedName>
</protein>
<dbReference type="InterPro" id="IPR055080">
    <property type="entry name" value="Gal80p-like_C"/>
</dbReference>
<proteinExistence type="predicted"/>
<gene>
    <name evidence="4" type="ORF">D9611_008412</name>
</gene>
<dbReference type="Gene3D" id="3.30.360.10">
    <property type="entry name" value="Dihydrodipicolinate Reductase, domain 2"/>
    <property type="match status" value="1"/>
</dbReference>
<dbReference type="GO" id="GO:0000166">
    <property type="term" value="F:nucleotide binding"/>
    <property type="evidence" value="ECO:0007669"/>
    <property type="project" value="InterPro"/>
</dbReference>
<dbReference type="InterPro" id="IPR000683">
    <property type="entry name" value="Gfo/Idh/MocA-like_OxRdtase_N"/>
</dbReference>
<dbReference type="AlphaFoldDB" id="A0A8H5BIF6"/>
<evidence type="ECO:0000313" key="4">
    <source>
        <dbReference type="EMBL" id="KAF5323880.1"/>
    </source>
</evidence>
<evidence type="ECO:0000259" key="2">
    <source>
        <dbReference type="Pfam" id="PF01408"/>
    </source>
</evidence>
<dbReference type="SUPFAM" id="SSF55347">
    <property type="entry name" value="Glyceraldehyde-3-phosphate dehydrogenase-like, C-terminal domain"/>
    <property type="match status" value="1"/>
</dbReference>
<evidence type="ECO:0000259" key="3">
    <source>
        <dbReference type="Pfam" id="PF22685"/>
    </source>
</evidence>
<dbReference type="InterPro" id="IPR050463">
    <property type="entry name" value="Gfo/Idh/MocA_oxidrdct_glycsds"/>
</dbReference>
<sequence length="407" mass="43643">MSSETPIKLGFVGLSARGWAASAHVPSLAHASLRSTFTLSAIQTSSSASAATAKETYAKSWPPLDGAEVKTYHGNDATDIANDPDVDVVAVSVKAPDHKAVIDKAIAAGKHIFVEYPPGKTLAESEQMRADVMKNGKIQVLVGLQSVQSAALRKVKKIIDSGKIGKVISTTVIGNVPRETRIWAPEAADNQIYALDKANGVTVLSIVGGHQLGSLIHVLGPFASVSAISSQHYPNIDIFSSEDPTKVIRSVKSNTPDHYSFAGALKSGAHVSVTWKTGYKTTPGRQQLLWLIDGEEGSVKFEAEEGVHGKSLMNISDPTSVTVNGQPVDEYIKAEGIEWVEDPAFVVEEHEKGTFFEFTRREWLEFSKSLRGGKGEFATLDDAIEVQKVVDAVERSAELGGLGIRLI</sequence>
<dbReference type="SUPFAM" id="SSF51735">
    <property type="entry name" value="NAD(P)-binding Rossmann-fold domains"/>
    <property type="match status" value="1"/>
</dbReference>
<dbReference type="Gene3D" id="3.40.50.720">
    <property type="entry name" value="NAD(P)-binding Rossmann-like Domain"/>
    <property type="match status" value="1"/>
</dbReference>
<dbReference type="Proteomes" id="UP000541558">
    <property type="component" value="Unassembled WGS sequence"/>
</dbReference>